<feature type="domain" description="C-type lectin" evidence="10">
    <location>
        <begin position="280"/>
        <end position="403"/>
    </location>
</feature>
<dbReference type="GeneTree" id="ENSGT00940000161477"/>
<dbReference type="GO" id="GO:0046872">
    <property type="term" value="F:metal ion binding"/>
    <property type="evidence" value="ECO:0007669"/>
    <property type="project" value="UniProtKB-KW"/>
</dbReference>
<evidence type="ECO:0000256" key="2">
    <source>
        <dbReference type="ARBA" id="ARBA00006250"/>
    </source>
</evidence>
<proteinExistence type="inferred from homology"/>
<comment type="similarity">
    <text evidence="8">Belongs to the GARIN family.</text>
</comment>
<dbReference type="Pfam" id="PF12480">
    <property type="entry name" value="GARIL_Rab2_bd"/>
    <property type="match status" value="1"/>
</dbReference>
<comment type="similarity">
    <text evidence="2">Belongs to the true venom lectin family.</text>
</comment>
<reference evidence="11" key="2">
    <citation type="submission" date="2025-08" db="UniProtKB">
        <authorList>
            <consortium name="Ensembl"/>
        </authorList>
    </citation>
    <scope>IDENTIFICATION</scope>
</reference>
<evidence type="ECO:0000256" key="7">
    <source>
        <dbReference type="ARBA" id="ARBA00023157"/>
    </source>
</evidence>
<dbReference type="GO" id="GO:0005634">
    <property type="term" value="C:nucleus"/>
    <property type="evidence" value="ECO:0007669"/>
    <property type="project" value="TreeGrafter"/>
</dbReference>
<evidence type="ECO:0000256" key="9">
    <source>
        <dbReference type="SAM" id="MobiDB-lite"/>
    </source>
</evidence>
<dbReference type="PANTHER" id="PTHR22574:SF10">
    <property type="entry name" value="GOLGI-ASSOCIATED RAB2 INTERACTOR PROTEIN 1A"/>
    <property type="match status" value="1"/>
</dbReference>
<dbReference type="Ensembl" id="ENSPMRT00000023446.1">
    <property type="protein sequence ID" value="ENSPMRP00000022074.1"/>
    <property type="gene ID" value="ENSPMRG00000014359.1"/>
</dbReference>
<dbReference type="InterPro" id="IPR022168">
    <property type="entry name" value="GARIL-like_Rab2B-bd"/>
</dbReference>
<feature type="region of interest" description="Disordered" evidence="9">
    <location>
        <begin position="176"/>
        <end position="232"/>
    </location>
</feature>
<keyword evidence="12" id="KW-1185">Reference proteome</keyword>
<keyword evidence="7" id="KW-1015">Disulfide bond</keyword>
<keyword evidence="5" id="KW-0430">Lectin</keyword>
<dbReference type="FunFam" id="3.10.100.10:FF:000015">
    <property type="entry name" value="C-type lectin Cal"/>
    <property type="match status" value="1"/>
</dbReference>
<evidence type="ECO:0000313" key="11">
    <source>
        <dbReference type="Ensembl" id="ENSPMRP00000022074.1"/>
    </source>
</evidence>
<sequence length="416" mass="46539">MSRGALARKHSAGEELGLEGGLLCQLVRSPDYNLFPNSAVFESNFIQVTKKGKWVDITNSPTIVTMGVTSSDPCLPLPNVLLMGRHRVPIRRSHSKALRRPPLELTRLLPLRYVRLSVHDEAQRILRVQTVTGKVYYLQLHQEHPHAVFALWSRLAEILQKGLSITTKDPNIRIRHSLVPSGSSPSSSSSGEYVDRATRGRSAMKKAGKKVTGALAHISKSPPKDKGKRKQERIQAMGTTAYIIIALSFLGHWSGSPSAAAAEDSIEGPSSPCPTDWLFYEGSCYGYFSDRKCWKEAEEECQQQGSHLASILTKKECCRLRRYLSRFRPDGDVWIGLHNLAKTPGSTSWQWSDGLIADHTQWSTGQPNNHGKTGEWCVELWRTTGFRKWNDELCSRKNSYVCKYEAEMSAAENGCE</sequence>
<dbReference type="Pfam" id="PF00059">
    <property type="entry name" value="Lectin_C"/>
    <property type="match status" value="1"/>
</dbReference>
<keyword evidence="6" id="KW-0106">Calcium</keyword>
<comment type="subcellular location">
    <subcellularLocation>
        <location evidence="1">Secreted</location>
    </subcellularLocation>
</comment>
<dbReference type="GO" id="GO:0030246">
    <property type="term" value="F:carbohydrate binding"/>
    <property type="evidence" value="ECO:0007669"/>
    <property type="project" value="UniProtKB-KW"/>
</dbReference>
<feature type="compositionally biased region" description="Low complexity" evidence="9">
    <location>
        <begin position="180"/>
        <end position="191"/>
    </location>
</feature>
<evidence type="ECO:0000256" key="3">
    <source>
        <dbReference type="ARBA" id="ARBA00022525"/>
    </source>
</evidence>
<dbReference type="AlphaFoldDB" id="A0A670JEP8"/>
<evidence type="ECO:0000256" key="4">
    <source>
        <dbReference type="ARBA" id="ARBA00022723"/>
    </source>
</evidence>
<dbReference type="InterPro" id="IPR016186">
    <property type="entry name" value="C-type_lectin-like/link_sf"/>
</dbReference>
<evidence type="ECO:0000256" key="1">
    <source>
        <dbReference type="ARBA" id="ARBA00004613"/>
    </source>
</evidence>
<protein>
    <recommendedName>
        <fullName evidence="10">C-type lectin domain-containing protein</fullName>
    </recommendedName>
</protein>
<evidence type="ECO:0000313" key="12">
    <source>
        <dbReference type="Proteomes" id="UP000472272"/>
    </source>
</evidence>
<accession>A0A670JEP8</accession>
<name>A0A670JEP8_PODMU</name>
<dbReference type="PRINTS" id="PR01504">
    <property type="entry name" value="PNCREATITSAP"/>
</dbReference>
<evidence type="ECO:0000256" key="6">
    <source>
        <dbReference type="ARBA" id="ARBA00022837"/>
    </source>
</evidence>
<dbReference type="SMART" id="SM00034">
    <property type="entry name" value="CLECT"/>
    <property type="match status" value="1"/>
</dbReference>
<evidence type="ECO:0000256" key="8">
    <source>
        <dbReference type="ARBA" id="ARBA00038379"/>
    </source>
</evidence>
<evidence type="ECO:0000259" key="10">
    <source>
        <dbReference type="PROSITE" id="PS50041"/>
    </source>
</evidence>
<dbReference type="Gene3D" id="3.10.100.10">
    <property type="entry name" value="Mannose-Binding Protein A, subunit A"/>
    <property type="match status" value="1"/>
</dbReference>
<dbReference type="GO" id="GO:0005576">
    <property type="term" value="C:extracellular region"/>
    <property type="evidence" value="ECO:0007669"/>
    <property type="project" value="UniProtKB-SubCell"/>
</dbReference>
<keyword evidence="4" id="KW-0479">Metal-binding</keyword>
<evidence type="ECO:0000256" key="5">
    <source>
        <dbReference type="ARBA" id="ARBA00022734"/>
    </source>
</evidence>
<dbReference type="InterPro" id="IPR016187">
    <property type="entry name" value="CTDL_fold"/>
</dbReference>
<dbReference type="Proteomes" id="UP000472272">
    <property type="component" value="Chromosome 10"/>
</dbReference>
<reference evidence="11" key="3">
    <citation type="submission" date="2025-09" db="UniProtKB">
        <authorList>
            <consortium name="Ensembl"/>
        </authorList>
    </citation>
    <scope>IDENTIFICATION</scope>
</reference>
<dbReference type="PROSITE" id="PS50041">
    <property type="entry name" value="C_TYPE_LECTIN_2"/>
    <property type="match status" value="1"/>
</dbReference>
<dbReference type="InterPro" id="IPR001304">
    <property type="entry name" value="C-type_lectin-like"/>
</dbReference>
<dbReference type="SUPFAM" id="SSF56436">
    <property type="entry name" value="C-type lectin-like"/>
    <property type="match status" value="1"/>
</dbReference>
<keyword evidence="3" id="KW-0964">Secreted</keyword>
<dbReference type="PANTHER" id="PTHR22574">
    <property type="match status" value="1"/>
</dbReference>
<organism evidence="11 12">
    <name type="scientific">Podarcis muralis</name>
    <name type="common">Wall lizard</name>
    <name type="synonym">Lacerta muralis</name>
    <dbReference type="NCBI Taxonomy" id="64176"/>
    <lineage>
        <taxon>Eukaryota</taxon>
        <taxon>Metazoa</taxon>
        <taxon>Chordata</taxon>
        <taxon>Craniata</taxon>
        <taxon>Vertebrata</taxon>
        <taxon>Euteleostomi</taxon>
        <taxon>Lepidosauria</taxon>
        <taxon>Squamata</taxon>
        <taxon>Bifurcata</taxon>
        <taxon>Unidentata</taxon>
        <taxon>Episquamata</taxon>
        <taxon>Laterata</taxon>
        <taxon>Lacertibaenia</taxon>
        <taxon>Lacertidae</taxon>
        <taxon>Podarcis</taxon>
    </lineage>
</organism>
<reference evidence="11 12" key="1">
    <citation type="journal article" date="2019" name="Proc. Natl. Acad. Sci. U.S.A.">
        <title>Regulatory changes in pterin and carotenoid genes underlie balanced color polymorphisms in the wall lizard.</title>
        <authorList>
            <person name="Andrade P."/>
            <person name="Pinho C."/>
            <person name="Perez I de Lanuza G."/>
            <person name="Afonso S."/>
            <person name="Brejcha J."/>
            <person name="Rubin C.J."/>
            <person name="Wallerman O."/>
            <person name="Pereira P."/>
            <person name="Sabatino S.J."/>
            <person name="Bellati A."/>
            <person name="Pellitteri-Rosa D."/>
            <person name="Bosakova Z."/>
            <person name="Bunikis I."/>
            <person name="Carretero M.A."/>
            <person name="Feiner N."/>
            <person name="Marsik P."/>
            <person name="Pauperio F."/>
            <person name="Salvi D."/>
            <person name="Soler L."/>
            <person name="While G.M."/>
            <person name="Uller T."/>
            <person name="Font E."/>
            <person name="Andersson L."/>
            <person name="Carneiro M."/>
        </authorList>
    </citation>
    <scope>NUCLEOTIDE SEQUENCE</scope>
</reference>